<feature type="region of interest" description="Disordered" evidence="1">
    <location>
        <begin position="23"/>
        <end position="51"/>
    </location>
</feature>
<feature type="compositionally biased region" description="Acidic residues" evidence="1">
    <location>
        <begin position="26"/>
        <end position="35"/>
    </location>
</feature>
<evidence type="ECO:0000256" key="1">
    <source>
        <dbReference type="SAM" id="MobiDB-lite"/>
    </source>
</evidence>
<proteinExistence type="predicted"/>
<accession>B4R181</accession>
<feature type="compositionally biased region" description="Gly residues" evidence="1">
    <location>
        <begin position="41"/>
        <end position="51"/>
    </location>
</feature>
<sequence length="51" mass="5557">MAVQDATMSTDRCTGVWAIRPYNWDEHDEEQEQDEFEHGTGDGTGAPGAGS</sequence>
<dbReference type="Proteomes" id="UP000000304">
    <property type="component" value="Chromosome 3R"/>
</dbReference>
<gene>
    <name evidence="2" type="primary">Dsim\GD18913</name>
    <name evidence="2" type="ORF">Dsim_GD18913</name>
</gene>
<reference evidence="2 3" key="1">
    <citation type="journal article" date="2007" name="Nature">
        <title>Evolution of genes and genomes on the Drosophila phylogeny.</title>
        <authorList>
            <consortium name="Drosophila 12 Genomes Consortium"/>
            <person name="Clark A.G."/>
            <person name="Eisen M.B."/>
            <person name="Smith D.R."/>
            <person name="Bergman C.M."/>
            <person name="Oliver B."/>
            <person name="Markow T.A."/>
            <person name="Kaufman T.C."/>
            <person name="Kellis M."/>
            <person name="Gelbart W."/>
            <person name="Iyer V.N."/>
            <person name="Pollard D.A."/>
            <person name="Sackton T.B."/>
            <person name="Larracuente A.M."/>
            <person name="Singh N.D."/>
            <person name="Abad J.P."/>
            <person name="Abt D.N."/>
            <person name="Adryan B."/>
            <person name="Aguade M."/>
            <person name="Akashi H."/>
            <person name="Anderson W.W."/>
            <person name="Aquadro C.F."/>
            <person name="Ardell D.H."/>
            <person name="Arguello R."/>
            <person name="Artieri C.G."/>
            <person name="Barbash D.A."/>
            <person name="Barker D."/>
            <person name="Barsanti P."/>
            <person name="Batterham P."/>
            <person name="Batzoglou S."/>
            <person name="Begun D."/>
            <person name="Bhutkar A."/>
            <person name="Blanco E."/>
            <person name="Bosak S.A."/>
            <person name="Bradley R.K."/>
            <person name="Brand A.D."/>
            <person name="Brent M.R."/>
            <person name="Brooks A.N."/>
            <person name="Brown R.H."/>
            <person name="Butlin R.K."/>
            <person name="Caggese C."/>
            <person name="Calvi B.R."/>
            <person name="Bernardo de Carvalho A."/>
            <person name="Caspi A."/>
            <person name="Castrezana S."/>
            <person name="Celniker S.E."/>
            <person name="Chang J.L."/>
            <person name="Chapple C."/>
            <person name="Chatterji S."/>
            <person name="Chinwalla A."/>
            <person name="Civetta A."/>
            <person name="Clifton S.W."/>
            <person name="Comeron J.M."/>
            <person name="Costello J.C."/>
            <person name="Coyne J.A."/>
            <person name="Daub J."/>
            <person name="David R.G."/>
            <person name="Delcher A.L."/>
            <person name="Delehaunty K."/>
            <person name="Do C.B."/>
            <person name="Ebling H."/>
            <person name="Edwards K."/>
            <person name="Eickbush T."/>
            <person name="Evans J.D."/>
            <person name="Filipski A."/>
            <person name="Findeiss S."/>
            <person name="Freyhult E."/>
            <person name="Fulton L."/>
            <person name="Fulton R."/>
            <person name="Garcia A.C."/>
            <person name="Gardiner A."/>
            <person name="Garfield D.A."/>
            <person name="Garvin B.E."/>
            <person name="Gibson G."/>
            <person name="Gilbert D."/>
            <person name="Gnerre S."/>
            <person name="Godfrey J."/>
            <person name="Good R."/>
            <person name="Gotea V."/>
            <person name="Gravely B."/>
            <person name="Greenberg A.J."/>
            <person name="Griffiths-Jones S."/>
            <person name="Gross S."/>
            <person name="Guigo R."/>
            <person name="Gustafson E.A."/>
            <person name="Haerty W."/>
            <person name="Hahn M.W."/>
            <person name="Halligan D.L."/>
            <person name="Halpern A.L."/>
            <person name="Halter G.M."/>
            <person name="Han M.V."/>
            <person name="Heger A."/>
            <person name="Hillier L."/>
            <person name="Hinrichs A.S."/>
            <person name="Holmes I."/>
            <person name="Hoskins R.A."/>
            <person name="Hubisz M.J."/>
            <person name="Hultmark D."/>
            <person name="Huntley M.A."/>
            <person name="Jaffe D.B."/>
            <person name="Jagadeeshan S."/>
            <person name="Jeck W.R."/>
            <person name="Johnson J."/>
            <person name="Jones C.D."/>
            <person name="Jordan W.C."/>
            <person name="Karpen G.H."/>
            <person name="Kataoka E."/>
            <person name="Keightley P.D."/>
            <person name="Kheradpour P."/>
            <person name="Kirkness E.F."/>
            <person name="Koerich L.B."/>
            <person name="Kristiansen K."/>
            <person name="Kudrna D."/>
            <person name="Kulathinal R.J."/>
            <person name="Kumar S."/>
            <person name="Kwok R."/>
            <person name="Lander E."/>
            <person name="Langley C.H."/>
            <person name="Lapoint R."/>
            <person name="Lazzaro B.P."/>
            <person name="Lee S.J."/>
            <person name="Levesque L."/>
            <person name="Li R."/>
            <person name="Lin C.F."/>
            <person name="Lin M.F."/>
            <person name="Lindblad-Toh K."/>
            <person name="Llopart A."/>
            <person name="Long M."/>
            <person name="Low L."/>
            <person name="Lozovsky E."/>
            <person name="Lu J."/>
            <person name="Luo M."/>
            <person name="Machado C.A."/>
            <person name="Makalowski W."/>
            <person name="Marzo M."/>
            <person name="Matsuda M."/>
            <person name="Matzkin L."/>
            <person name="McAllister B."/>
            <person name="McBride C.S."/>
            <person name="McKernan B."/>
            <person name="McKernan K."/>
            <person name="Mendez-Lago M."/>
            <person name="Minx P."/>
            <person name="Mollenhauer M.U."/>
            <person name="Montooth K."/>
            <person name="Mount S.M."/>
            <person name="Mu X."/>
            <person name="Myers E."/>
            <person name="Negre B."/>
            <person name="Newfeld S."/>
            <person name="Nielsen R."/>
            <person name="Noor M.A."/>
            <person name="O'Grady P."/>
            <person name="Pachter L."/>
            <person name="Papaceit M."/>
            <person name="Parisi M.J."/>
            <person name="Parisi M."/>
            <person name="Parts L."/>
            <person name="Pedersen J.S."/>
            <person name="Pesole G."/>
            <person name="Phillippy A.M."/>
            <person name="Ponting C.P."/>
            <person name="Pop M."/>
            <person name="Porcelli D."/>
            <person name="Powell J.R."/>
            <person name="Prohaska S."/>
            <person name="Pruitt K."/>
            <person name="Puig M."/>
            <person name="Quesneville H."/>
            <person name="Ram K.R."/>
            <person name="Rand D."/>
            <person name="Rasmussen M.D."/>
            <person name="Reed L.K."/>
            <person name="Reenan R."/>
            <person name="Reily A."/>
            <person name="Remington K.A."/>
            <person name="Rieger T.T."/>
            <person name="Ritchie M.G."/>
            <person name="Robin C."/>
            <person name="Rogers Y.H."/>
            <person name="Rohde C."/>
            <person name="Rozas J."/>
            <person name="Rubenfield M.J."/>
            <person name="Ruiz A."/>
            <person name="Russo S."/>
            <person name="Salzberg S.L."/>
            <person name="Sanchez-Gracia A."/>
            <person name="Saranga D.J."/>
            <person name="Sato H."/>
            <person name="Schaeffer S.W."/>
            <person name="Schatz M.C."/>
            <person name="Schlenke T."/>
            <person name="Schwartz R."/>
            <person name="Segarra C."/>
            <person name="Singh R.S."/>
            <person name="Sirot L."/>
            <person name="Sirota M."/>
            <person name="Sisneros N.B."/>
            <person name="Smith C.D."/>
            <person name="Smith T.F."/>
            <person name="Spieth J."/>
            <person name="Stage D.E."/>
            <person name="Stark A."/>
            <person name="Stephan W."/>
            <person name="Strausberg R.L."/>
            <person name="Strempel S."/>
            <person name="Sturgill D."/>
            <person name="Sutton G."/>
            <person name="Sutton G.G."/>
            <person name="Tao W."/>
            <person name="Teichmann S."/>
            <person name="Tobari Y.N."/>
            <person name="Tomimura Y."/>
            <person name="Tsolas J.M."/>
            <person name="Valente V.L."/>
            <person name="Venter E."/>
            <person name="Venter J.C."/>
            <person name="Vicario S."/>
            <person name="Vieira F.G."/>
            <person name="Vilella A.J."/>
            <person name="Villasante A."/>
            <person name="Walenz B."/>
            <person name="Wang J."/>
            <person name="Wasserman M."/>
            <person name="Watts T."/>
            <person name="Wilson D."/>
            <person name="Wilson R.K."/>
            <person name="Wing R.A."/>
            <person name="Wolfner M.F."/>
            <person name="Wong A."/>
            <person name="Wong G.K."/>
            <person name="Wu C.I."/>
            <person name="Wu G."/>
            <person name="Yamamoto D."/>
            <person name="Yang H.P."/>
            <person name="Yang S.P."/>
            <person name="Yorke J.A."/>
            <person name="Yoshida K."/>
            <person name="Zdobnov E."/>
            <person name="Zhang P."/>
            <person name="Zhang Y."/>
            <person name="Zimin A.V."/>
            <person name="Baldwin J."/>
            <person name="Abdouelleil A."/>
            <person name="Abdulkadir J."/>
            <person name="Abebe A."/>
            <person name="Abera B."/>
            <person name="Abreu J."/>
            <person name="Acer S.C."/>
            <person name="Aftuck L."/>
            <person name="Alexander A."/>
            <person name="An P."/>
            <person name="Anderson E."/>
            <person name="Anderson S."/>
            <person name="Arachi H."/>
            <person name="Azer M."/>
            <person name="Bachantsang P."/>
            <person name="Barry A."/>
            <person name="Bayul T."/>
            <person name="Berlin A."/>
            <person name="Bessette D."/>
            <person name="Bloom T."/>
            <person name="Blye J."/>
            <person name="Boguslavskiy L."/>
            <person name="Bonnet C."/>
            <person name="Boukhgalter B."/>
            <person name="Bourzgui I."/>
            <person name="Brown A."/>
            <person name="Cahill P."/>
            <person name="Channer S."/>
            <person name="Cheshatsang Y."/>
            <person name="Chuda L."/>
            <person name="Citroen M."/>
            <person name="Collymore A."/>
            <person name="Cooke P."/>
            <person name="Costello M."/>
            <person name="D'Aco K."/>
            <person name="Daza R."/>
            <person name="De Haan G."/>
            <person name="DeGray S."/>
            <person name="DeMaso C."/>
            <person name="Dhargay N."/>
            <person name="Dooley K."/>
            <person name="Dooley E."/>
            <person name="Doricent M."/>
            <person name="Dorje P."/>
            <person name="Dorjee K."/>
            <person name="Dupes A."/>
            <person name="Elong R."/>
            <person name="Falk J."/>
            <person name="Farina A."/>
            <person name="Faro S."/>
            <person name="Ferguson D."/>
            <person name="Fisher S."/>
            <person name="Foley C.D."/>
            <person name="Franke A."/>
            <person name="Friedrich D."/>
            <person name="Gadbois L."/>
            <person name="Gearin G."/>
            <person name="Gearin C.R."/>
            <person name="Giannoukos G."/>
            <person name="Goode T."/>
            <person name="Graham J."/>
            <person name="Grandbois E."/>
            <person name="Grewal S."/>
            <person name="Gyaltsen K."/>
            <person name="Hafez N."/>
            <person name="Hagos B."/>
            <person name="Hall J."/>
            <person name="Henson C."/>
            <person name="Hollinger A."/>
            <person name="Honan T."/>
            <person name="Huard M.D."/>
            <person name="Hughes L."/>
            <person name="Hurhula B."/>
            <person name="Husby M.E."/>
            <person name="Kamat A."/>
            <person name="Kanga B."/>
            <person name="Kashin S."/>
            <person name="Khazanovich D."/>
            <person name="Kisner P."/>
            <person name="Lance K."/>
            <person name="Lara M."/>
            <person name="Lee W."/>
            <person name="Lennon N."/>
            <person name="Letendre F."/>
            <person name="LeVine R."/>
            <person name="Lipovsky A."/>
            <person name="Liu X."/>
            <person name="Liu J."/>
            <person name="Liu S."/>
            <person name="Lokyitsang T."/>
            <person name="Lokyitsang Y."/>
            <person name="Lubonja R."/>
            <person name="Lui A."/>
            <person name="MacDonald P."/>
            <person name="Magnisalis V."/>
            <person name="Maru K."/>
            <person name="Matthews C."/>
            <person name="McCusker W."/>
            <person name="McDonough S."/>
            <person name="Mehta T."/>
            <person name="Meldrim J."/>
            <person name="Meneus L."/>
            <person name="Mihai O."/>
            <person name="Mihalev A."/>
            <person name="Mihova T."/>
            <person name="Mittelman R."/>
            <person name="Mlenga V."/>
            <person name="Montmayeur A."/>
            <person name="Mulrain L."/>
            <person name="Navidi A."/>
            <person name="Naylor J."/>
            <person name="Negash T."/>
            <person name="Nguyen T."/>
            <person name="Nguyen N."/>
            <person name="Nicol R."/>
            <person name="Norbu C."/>
            <person name="Norbu N."/>
            <person name="Novod N."/>
            <person name="O'Neill B."/>
            <person name="Osman S."/>
            <person name="Markiewicz E."/>
            <person name="Oyono O.L."/>
            <person name="Patti C."/>
            <person name="Phunkhang P."/>
            <person name="Pierre F."/>
            <person name="Priest M."/>
            <person name="Raghuraman S."/>
            <person name="Rege F."/>
            <person name="Reyes R."/>
            <person name="Rise C."/>
            <person name="Rogov P."/>
            <person name="Ross K."/>
            <person name="Ryan E."/>
            <person name="Settipalli S."/>
            <person name="Shea T."/>
            <person name="Sherpa N."/>
            <person name="Shi L."/>
            <person name="Shih D."/>
            <person name="Sparrow T."/>
            <person name="Spaulding J."/>
            <person name="Stalker J."/>
            <person name="Stange-Thomann N."/>
            <person name="Stavropoulos S."/>
            <person name="Stone C."/>
            <person name="Strader C."/>
            <person name="Tesfaye S."/>
            <person name="Thomson T."/>
            <person name="Thoulutsang Y."/>
            <person name="Thoulutsang D."/>
            <person name="Topham K."/>
            <person name="Topping I."/>
            <person name="Tsamla T."/>
            <person name="Vassiliev H."/>
            <person name="Vo A."/>
            <person name="Wangchuk T."/>
            <person name="Wangdi T."/>
            <person name="Weiand M."/>
            <person name="Wilkinson J."/>
            <person name="Wilson A."/>
            <person name="Yadav S."/>
            <person name="Young G."/>
            <person name="Yu Q."/>
            <person name="Zembek L."/>
            <person name="Zhong D."/>
            <person name="Zimmer A."/>
            <person name="Zwirko Z."/>
            <person name="Jaffe D.B."/>
            <person name="Alvarez P."/>
            <person name="Brockman W."/>
            <person name="Butler J."/>
            <person name="Chin C."/>
            <person name="Gnerre S."/>
            <person name="Grabherr M."/>
            <person name="Kleber M."/>
            <person name="Mauceli E."/>
            <person name="MacCallum I."/>
        </authorList>
    </citation>
    <scope>NUCLEOTIDE SEQUENCE [LARGE SCALE GENOMIC DNA]</scope>
    <source>
        <strain evidence="3">white501</strain>
    </source>
</reference>
<evidence type="ECO:0000313" key="2">
    <source>
        <dbReference type="EMBL" id="EDX13058.1"/>
    </source>
</evidence>
<protein>
    <submittedName>
        <fullName evidence="2">GD18913</fullName>
    </submittedName>
</protein>
<dbReference type="HOGENOM" id="CLU_3108660_0_0_1"/>
<keyword evidence="3" id="KW-1185">Reference proteome</keyword>
<name>B4R181_DROSI</name>
<evidence type="ECO:0000313" key="3">
    <source>
        <dbReference type="Proteomes" id="UP000000304"/>
    </source>
</evidence>
<dbReference type="EMBL" id="CM000364">
    <property type="protein sequence ID" value="EDX13058.1"/>
    <property type="molecule type" value="Genomic_DNA"/>
</dbReference>
<organism evidence="2 3">
    <name type="scientific">Drosophila simulans</name>
    <name type="common">Fruit fly</name>
    <dbReference type="NCBI Taxonomy" id="7240"/>
    <lineage>
        <taxon>Eukaryota</taxon>
        <taxon>Metazoa</taxon>
        <taxon>Ecdysozoa</taxon>
        <taxon>Arthropoda</taxon>
        <taxon>Hexapoda</taxon>
        <taxon>Insecta</taxon>
        <taxon>Pterygota</taxon>
        <taxon>Neoptera</taxon>
        <taxon>Endopterygota</taxon>
        <taxon>Diptera</taxon>
        <taxon>Brachycera</taxon>
        <taxon>Muscomorpha</taxon>
        <taxon>Ephydroidea</taxon>
        <taxon>Drosophilidae</taxon>
        <taxon>Drosophila</taxon>
        <taxon>Sophophora</taxon>
    </lineage>
</organism>
<dbReference type="AlphaFoldDB" id="B4R181"/>